<dbReference type="InterPro" id="IPR033116">
    <property type="entry name" value="TRYPSIN_SER"/>
</dbReference>
<gene>
    <name evidence="6" type="ORF">SPRG_22322</name>
</gene>
<accession>A0A067BU33</accession>
<reference evidence="6 7" key="1">
    <citation type="journal article" date="2013" name="PLoS Genet.">
        <title>Distinctive expansion of potential virulence genes in the genome of the oomycete fish pathogen Saprolegnia parasitica.</title>
        <authorList>
            <person name="Jiang R.H."/>
            <person name="de Bruijn I."/>
            <person name="Haas B.J."/>
            <person name="Belmonte R."/>
            <person name="Lobach L."/>
            <person name="Christie J."/>
            <person name="van den Ackerveken G."/>
            <person name="Bottin A."/>
            <person name="Bulone V."/>
            <person name="Diaz-Moreno S.M."/>
            <person name="Dumas B."/>
            <person name="Fan L."/>
            <person name="Gaulin E."/>
            <person name="Govers F."/>
            <person name="Grenville-Briggs L.J."/>
            <person name="Horner N.R."/>
            <person name="Levin J.Z."/>
            <person name="Mammella M."/>
            <person name="Meijer H.J."/>
            <person name="Morris P."/>
            <person name="Nusbaum C."/>
            <person name="Oome S."/>
            <person name="Phillips A.J."/>
            <person name="van Rooyen D."/>
            <person name="Rzeszutek E."/>
            <person name="Saraiva M."/>
            <person name="Secombes C.J."/>
            <person name="Seidl M.F."/>
            <person name="Snel B."/>
            <person name="Stassen J.H."/>
            <person name="Sykes S."/>
            <person name="Tripathy S."/>
            <person name="van den Berg H."/>
            <person name="Vega-Arreguin J.C."/>
            <person name="Wawra S."/>
            <person name="Young S.K."/>
            <person name="Zeng Q."/>
            <person name="Dieguez-Uribeondo J."/>
            <person name="Russ C."/>
            <person name="Tyler B.M."/>
            <person name="van West P."/>
        </authorList>
    </citation>
    <scope>NUCLEOTIDE SEQUENCE [LARGE SCALE GENOMIC DNA]</scope>
    <source>
        <strain evidence="6 7">CBS 223.65</strain>
    </source>
</reference>
<dbReference type="KEGG" id="spar:SPRG_22322"/>
<keyword evidence="2" id="KW-0843">Virulence</keyword>
<dbReference type="CDD" id="cd00190">
    <property type="entry name" value="Tryp_SPc"/>
    <property type="match status" value="1"/>
</dbReference>
<keyword evidence="3" id="KW-1015">Disulfide bond</keyword>
<name>A0A067BU33_SAPPC</name>
<dbReference type="GO" id="GO:0006508">
    <property type="term" value="P:proteolysis"/>
    <property type="evidence" value="ECO:0007669"/>
    <property type="project" value="InterPro"/>
</dbReference>
<keyword evidence="4" id="KW-0325">Glycoprotein</keyword>
<dbReference type="GeneID" id="24142705"/>
<keyword evidence="1" id="KW-0732">Signal</keyword>
<dbReference type="PANTHER" id="PTHR24276">
    <property type="entry name" value="POLYSERASE-RELATED"/>
    <property type="match status" value="1"/>
</dbReference>
<dbReference type="OMA" id="ANDECAK"/>
<dbReference type="InterPro" id="IPR001254">
    <property type="entry name" value="Trypsin_dom"/>
</dbReference>
<dbReference type="SMART" id="SM00020">
    <property type="entry name" value="Tryp_SPc"/>
    <property type="match status" value="1"/>
</dbReference>
<evidence type="ECO:0000313" key="6">
    <source>
        <dbReference type="EMBL" id="KDO21758.1"/>
    </source>
</evidence>
<dbReference type="PANTHER" id="PTHR24276:SF98">
    <property type="entry name" value="FI18310P1-RELATED"/>
    <property type="match status" value="1"/>
</dbReference>
<evidence type="ECO:0000313" key="7">
    <source>
        <dbReference type="Proteomes" id="UP000030745"/>
    </source>
</evidence>
<evidence type="ECO:0000256" key="3">
    <source>
        <dbReference type="ARBA" id="ARBA00023157"/>
    </source>
</evidence>
<dbReference type="EMBL" id="KK583281">
    <property type="protein sequence ID" value="KDO21758.1"/>
    <property type="molecule type" value="Genomic_DNA"/>
</dbReference>
<dbReference type="OrthoDB" id="71560at2759"/>
<dbReference type="GO" id="GO:0004252">
    <property type="term" value="F:serine-type endopeptidase activity"/>
    <property type="evidence" value="ECO:0007669"/>
    <property type="project" value="InterPro"/>
</dbReference>
<evidence type="ECO:0000256" key="4">
    <source>
        <dbReference type="ARBA" id="ARBA00023180"/>
    </source>
</evidence>
<dbReference type="VEuPathDB" id="FungiDB:SPRG_22322"/>
<dbReference type="InterPro" id="IPR043504">
    <property type="entry name" value="Peptidase_S1_PA_chymotrypsin"/>
</dbReference>
<dbReference type="Pfam" id="PF00089">
    <property type="entry name" value="Trypsin"/>
    <property type="match status" value="1"/>
</dbReference>
<evidence type="ECO:0000256" key="2">
    <source>
        <dbReference type="ARBA" id="ARBA00023026"/>
    </source>
</evidence>
<sequence>MSEDVPASIAAARFFAAPDAPRFLGCTKITLPIILHRDLQSLTPPGSLASLEDLNKLRSFAADREAWKKATELRIRVVKAIAHPQWTRREEHYDFGILELEHESTETPVTLSFDDDDSNAPGVAAKVRGWGHTRSDGSQSYELLEVEVKVWANDECAKTLDGIHESMICAGGVAGEDACQGDSGGPLTAVKDGKEVQIGVVSWGGVCAQANKPGVYARLSSGKDFIAPYLATSNLRTETN</sequence>
<dbReference type="STRING" id="695850.A0A067BU33"/>
<dbReference type="RefSeq" id="XP_012207582.1">
    <property type="nucleotide sequence ID" value="XM_012352192.1"/>
</dbReference>
<evidence type="ECO:0000256" key="1">
    <source>
        <dbReference type="ARBA" id="ARBA00022729"/>
    </source>
</evidence>
<protein>
    <recommendedName>
        <fullName evidence="5">Peptidase S1 domain-containing protein</fullName>
    </recommendedName>
</protein>
<organism evidence="6 7">
    <name type="scientific">Saprolegnia parasitica (strain CBS 223.65)</name>
    <dbReference type="NCBI Taxonomy" id="695850"/>
    <lineage>
        <taxon>Eukaryota</taxon>
        <taxon>Sar</taxon>
        <taxon>Stramenopiles</taxon>
        <taxon>Oomycota</taxon>
        <taxon>Saprolegniomycetes</taxon>
        <taxon>Saprolegniales</taxon>
        <taxon>Saprolegniaceae</taxon>
        <taxon>Saprolegnia</taxon>
    </lineage>
</organism>
<dbReference type="InterPro" id="IPR009003">
    <property type="entry name" value="Peptidase_S1_PA"/>
</dbReference>
<keyword evidence="7" id="KW-1185">Reference proteome</keyword>
<dbReference type="Proteomes" id="UP000030745">
    <property type="component" value="Unassembled WGS sequence"/>
</dbReference>
<evidence type="ECO:0000259" key="5">
    <source>
        <dbReference type="PROSITE" id="PS50240"/>
    </source>
</evidence>
<dbReference type="SUPFAM" id="SSF50494">
    <property type="entry name" value="Trypsin-like serine proteases"/>
    <property type="match status" value="1"/>
</dbReference>
<feature type="domain" description="Peptidase S1" evidence="5">
    <location>
        <begin position="75"/>
        <end position="231"/>
    </location>
</feature>
<dbReference type="InterPro" id="IPR050430">
    <property type="entry name" value="Peptidase_S1"/>
</dbReference>
<dbReference type="FunFam" id="2.40.10.10:FF:000002">
    <property type="entry name" value="Transmembrane protease serine"/>
    <property type="match status" value="1"/>
</dbReference>
<dbReference type="AlphaFoldDB" id="A0A067BU33"/>
<dbReference type="PROSITE" id="PS00135">
    <property type="entry name" value="TRYPSIN_SER"/>
    <property type="match status" value="1"/>
</dbReference>
<proteinExistence type="predicted"/>
<dbReference type="PROSITE" id="PS50240">
    <property type="entry name" value="TRYPSIN_DOM"/>
    <property type="match status" value="1"/>
</dbReference>
<dbReference type="Gene3D" id="2.40.10.10">
    <property type="entry name" value="Trypsin-like serine proteases"/>
    <property type="match status" value="1"/>
</dbReference>